<gene>
    <name evidence="2" type="ORF">N7532_005845</name>
</gene>
<reference evidence="2" key="2">
    <citation type="journal article" date="2023" name="IMA Fungus">
        <title>Comparative genomic study of the Penicillium genus elucidates a diverse pangenome and 15 lateral gene transfer events.</title>
        <authorList>
            <person name="Petersen C."/>
            <person name="Sorensen T."/>
            <person name="Nielsen M.R."/>
            <person name="Sondergaard T.E."/>
            <person name="Sorensen J.L."/>
            <person name="Fitzpatrick D.A."/>
            <person name="Frisvad J.C."/>
            <person name="Nielsen K.L."/>
        </authorList>
    </citation>
    <scope>NUCLEOTIDE SEQUENCE</scope>
    <source>
        <strain evidence="2">IBT 30761</strain>
    </source>
</reference>
<dbReference type="EMBL" id="JAPQKI010000005">
    <property type="protein sequence ID" value="KAJ5098844.1"/>
    <property type="molecule type" value="Genomic_DNA"/>
</dbReference>
<evidence type="ECO:0000256" key="1">
    <source>
        <dbReference type="SAM" id="MobiDB-lite"/>
    </source>
</evidence>
<comment type="caution">
    <text evidence="2">The sequence shown here is derived from an EMBL/GenBank/DDBJ whole genome shotgun (WGS) entry which is preliminary data.</text>
</comment>
<feature type="compositionally biased region" description="Polar residues" evidence="1">
    <location>
        <begin position="243"/>
        <end position="268"/>
    </location>
</feature>
<evidence type="ECO:0000313" key="3">
    <source>
        <dbReference type="Proteomes" id="UP001149074"/>
    </source>
</evidence>
<organism evidence="2 3">
    <name type="scientific">Penicillium argentinense</name>
    <dbReference type="NCBI Taxonomy" id="1131581"/>
    <lineage>
        <taxon>Eukaryota</taxon>
        <taxon>Fungi</taxon>
        <taxon>Dikarya</taxon>
        <taxon>Ascomycota</taxon>
        <taxon>Pezizomycotina</taxon>
        <taxon>Eurotiomycetes</taxon>
        <taxon>Eurotiomycetidae</taxon>
        <taxon>Eurotiales</taxon>
        <taxon>Aspergillaceae</taxon>
        <taxon>Penicillium</taxon>
    </lineage>
</organism>
<reference evidence="2" key="1">
    <citation type="submission" date="2022-11" db="EMBL/GenBank/DDBJ databases">
        <authorList>
            <person name="Petersen C."/>
        </authorList>
    </citation>
    <scope>NUCLEOTIDE SEQUENCE</scope>
    <source>
        <strain evidence="2">IBT 30761</strain>
    </source>
</reference>
<accession>A0A9W9FES7</accession>
<dbReference type="AlphaFoldDB" id="A0A9W9FES7"/>
<protein>
    <submittedName>
        <fullName evidence="2">Uncharacterized protein</fullName>
    </submittedName>
</protein>
<keyword evidence="3" id="KW-1185">Reference proteome</keyword>
<dbReference type="OrthoDB" id="4760831at2759"/>
<feature type="region of interest" description="Disordered" evidence="1">
    <location>
        <begin position="233"/>
        <end position="270"/>
    </location>
</feature>
<dbReference type="Proteomes" id="UP001149074">
    <property type="component" value="Unassembled WGS sequence"/>
</dbReference>
<dbReference type="GeneID" id="81357318"/>
<sequence length="377" mass="41198">MESADDAAGNHRRPLPELKAALQATANARGTAYNSREAVIFYFENDNTGAKSDANSLVWCLEDVFGIHTTVIELKANDQMPGLTLASTVTDIVMKIKSPPKRLRSLLILAYAGHGELDPTTGFVKLIAGVGRQNIQWSYLHSSFFSDTNYMFSNIDTLGILDCCYAGATRDKGQRSSQVLSACGRDEKARSRSDGVRSFSQRLFRAARNLSKTETSYITIEMLVAEVNREKPDGAPEAKLTNHGGTSPISLPLKDTQTTPHQRPTPNTLGIDATTESILVELTIPGAHSQVLEEFKDVIAALPAQFQVEIVDAYQSRSVLLLLRMSEVTYWRLSAGVDFHLIGRISGPSLIKPLADIRPQRLGAKENVRPGPSKEGA</sequence>
<name>A0A9W9FES7_9EURO</name>
<evidence type="ECO:0000313" key="2">
    <source>
        <dbReference type="EMBL" id="KAJ5098844.1"/>
    </source>
</evidence>
<dbReference type="RefSeq" id="XP_056474498.1">
    <property type="nucleotide sequence ID" value="XM_056618339.1"/>
</dbReference>
<proteinExistence type="predicted"/>